<keyword evidence="3" id="KW-1185">Reference proteome</keyword>
<dbReference type="GeneID" id="30176392"/>
<gene>
    <name evidence="2" type="ORF">PICMEDRAFT_10669</name>
</gene>
<protein>
    <submittedName>
        <fullName evidence="2">Uncharacterized protein</fullName>
    </submittedName>
</protein>
<evidence type="ECO:0000256" key="1">
    <source>
        <dbReference type="SAM" id="MobiDB-lite"/>
    </source>
</evidence>
<dbReference type="OrthoDB" id="3997675at2759"/>
<accession>A0A1E3NNN2</accession>
<feature type="region of interest" description="Disordered" evidence="1">
    <location>
        <begin position="44"/>
        <end position="132"/>
    </location>
</feature>
<feature type="compositionally biased region" description="Basic and acidic residues" evidence="1">
    <location>
        <begin position="111"/>
        <end position="121"/>
    </location>
</feature>
<sequence length="132" mass="14928">MLRRDPTTIHLVAEDIKDIGQGANYGIIQHPNIMEAGSRGKLDLEAVNNDPDNQNWDSSLDESYLGSRSRERETKRDTERDRANLGSKEREQELSQGNINNSLLRTLADSEGPHDKEEQHRTSGVFSKPFPN</sequence>
<dbReference type="RefSeq" id="XP_019018815.1">
    <property type="nucleotide sequence ID" value="XM_019159705.1"/>
</dbReference>
<dbReference type="Proteomes" id="UP000094455">
    <property type="component" value="Unassembled WGS sequence"/>
</dbReference>
<proteinExistence type="predicted"/>
<organism evidence="2 3">
    <name type="scientific">Pichia membranifaciens NRRL Y-2026</name>
    <dbReference type="NCBI Taxonomy" id="763406"/>
    <lineage>
        <taxon>Eukaryota</taxon>
        <taxon>Fungi</taxon>
        <taxon>Dikarya</taxon>
        <taxon>Ascomycota</taxon>
        <taxon>Saccharomycotina</taxon>
        <taxon>Pichiomycetes</taxon>
        <taxon>Pichiales</taxon>
        <taxon>Pichiaceae</taxon>
        <taxon>Pichia</taxon>
    </lineage>
</organism>
<reference evidence="2 3" key="1">
    <citation type="journal article" date="2016" name="Proc. Natl. Acad. Sci. U.S.A.">
        <title>Comparative genomics of biotechnologically important yeasts.</title>
        <authorList>
            <person name="Riley R."/>
            <person name="Haridas S."/>
            <person name="Wolfe K.H."/>
            <person name="Lopes M.R."/>
            <person name="Hittinger C.T."/>
            <person name="Goeker M."/>
            <person name="Salamov A.A."/>
            <person name="Wisecaver J.H."/>
            <person name="Long T.M."/>
            <person name="Calvey C.H."/>
            <person name="Aerts A.L."/>
            <person name="Barry K.W."/>
            <person name="Choi C."/>
            <person name="Clum A."/>
            <person name="Coughlan A.Y."/>
            <person name="Deshpande S."/>
            <person name="Douglass A.P."/>
            <person name="Hanson S.J."/>
            <person name="Klenk H.-P."/>
            <person name="LaButti K.M."/>
            <person name="Lapidus A."/>
            <person name="Lindquist E.A."/>
            <person name="Lipzen A.M."/>
            <person name="Meier-Kolthoff J.P."/>
            <person name="Ohm R.A."/>
            <person name="Otillar R.P."/>
            <person name="Pangilinan J.L."/>
            <person name="Peng Y."/>
            <person name="Rokas A."/>
            <person name="Rosa C.A."/>
            <person name="Scheuner C."/>
            <person name="Sibirny A.A."/>
            <person name="Slot J.C."/>
            <person name="Stielow J.B."/>
            <person name="Sun H."/>
            <person name="Kurtzman C.P."/>
            <person name="Blackwell M."/>
            <person name="Grigoriev I.V."/>
            <person name="Jeffries T.W."/>
        </authorList>
    </citation>
    <scope>NUCLEOTIDE SEQUENCE [LARGE SCALE GENOMIC DNA]</scope>
    <source>
        <strain evidence="2 3">NRRL Y-2026</strain>
    </source>
</reference>
<feature type="compositionally biased region" description="Basic and acidic residues" evidence="1">
    <location>
        <begin position="68"/>
        <end position="93"/>
    </location>
</feature>
<name>A0A1E3NNN2_9ASCO</name>
<evidence type="ECO:0000313" key="3">
    <source>
        <dbReference type="Proteomes" id="UP000094455"/>
    </source>
</evidence>
<feature type="compositionally biased region" description="Polar residues" evidence="1">
    <location>
        <begin position="94"/>
        <end position="104"/>
    </location>
</feature>
<dbReference type="EMBL" id="KV454002">
    <property type="protein sequence ID" value="ODQ47702.1"/>
    <property type="molecule type" value="Genomic_DNA"/>
</dbReference>
<evidence type="ECO:0000313" key="2">
    <source>
        <dbReference type="EMBL" id="ODQ47702.1"/>
    </source>
</evidence>
<dbReference type="AlphaFoldDB" id="A0A1E3NNN2"/>